<dbReference type="Proteomes" id="UP000295504">
    <property type="component" value="Unassembled WGS sequence"/>
</dbReference>
<dbReference type="GO" id="GO:0046491">
    <property type="term" value="P:L-methylmalonyl-CoA metabolic process"/>
    <property type="evidence" value="ECO:0007669"/>
    <property type="project" value="TreeGrafter"/>
</dbReference>
<comment type="caution">
    <text evidence="3">The sequence shown here is derived from an EMBL/GenBank/DDBJ whole genome shotgun (WGS) entry which is preliminary data.</text>
</comment>
<dbReference type="AlphaFoldDB" id="A0A4R2T6U1"/>
<evidence type="ECO:0000256" key="1">
    <source>
        <dbReference type="ARBA" id="ARBA00022723"/>
    </source>
</evidence>
<reference evidence="3 4" key="1">
    <citation type="submission" date="2019-03" db="EMBL/GenBank/DDBJ databases">
        <title>Genomic Encyclopedia of Type Strains, Phase IV (KMG-IV): sequencing the most valuable type-strain genomes for metagenomic binning, comparative biology and taxonomic classification.</title>
        <authorList>
            <person name="Goeker M."/>
        </authorList>
    </citation>
    <scope>NUCLEOTIDE SEQUENCE [LARGE SCALE GENOMIC DNA]</scope>
    <source>
        <strain evidence="3 4">DSM 100013</strain>
    </source>
</reference>
<dbReference type="OrthoDB" id="9788468at2"/>
<keyword evidence="3" id="KW-0456">Lyase</keyword>
<sequence>MKPMRMHHVGIILPTLEAAYKWLETFDLEVDYKGFVEAYQADLIFTKYTENESPVELIIPREGSVLKNFNNGKGGIAHIAFECEDVEAIRQDFESRGIEMLEGSAVPGTSDIIVNFVRPKYTQGILVEYVQTVAPIQRD</sequence>
<dbReference type="SUPFAM" id="SSF54593">
    <property type="entry name" value="Glyoxalase/Bleomycin resistance protein/Dihydroxybiphenyl dioxygenase"/>
    <property type="match status" value="1"/>
</dbReference>
<dbReference type="GO" id="GO:0046872">
    <property type="term" value="F:metal ion binding"/>
    <property type="evidence" value="ECO:0007669"/>
    <property type="project" value="UniProtKB-KW"/>
</dbReference>
<keyword evidence="1" id="KW-0479">Metal-binding</keyword>
<evidence type="ECO:0000259" key="2">
    <source>
        <dbReference type="PROSITE" id="PS51819"/>
    </source>
</evidence>
<dbReference type="InterPro" id="IPR051785">
    <property type="entry name" value="MMCE/EMCE_epimerase"/>
</dbReference>
<organism evidence="3 4">
    <name type="scientific">Serpentinicella alkaliphila</name>
    <dbReference type="NCBI Taxonomy" id="1734049"/>
    <lineage>
        <taxon>Bacteria</taxon>
        <taxon>Bacillati</taxon>
        <taxon>Bacillota</taxon>
        <taxon>Clostridia</taxon>
        <taxon>Peptostreptococcales</taxon>
        <taxon>Natronincolaceae</taxon>
        <taxon>Serpentinicella</taxon>
    </lineage>
</organism>
<dbReference type="GO" id="GO:0016829">
    <property type="term" value="F:lyase activity"/>
    <property type="evidence" value="ECO:0007669"/>
    <property type="project" value="UniProtKB-KW"/>
</dbReference>
<gene>
    <name evidence="3" type="ORF">EDD79_104724</name>
</gene>
<evidence type="ECO:0000313" key="3">
    <source>
        <dbReference type="EMBL" id="TCP97196.1"/>
    </source>
</evidence>
<feature type="domain" description="VOC" evidence="2">
    <location>
        <begin position="5"/>
        <end position="132"/>
    </location>
</feature>
<protein>
    <submittedName>
        <fullName evidence="3">Lactoylglutathione lyase/methylmalonyl-CoA/ethylmalonyl-CoA epimerase</fullName>
    </submittedName>
</protein>
<keyword evidence="4" id="KW-1185">Reference proteome</keyword>
<dbReference type="InterPro" id="IPR029068">
    <property type="entry name" value="Glyas_Bleomycin-R_OHBP_Dase"/>
</dbReference>
<dbReference type="Pfam" id="PF13669">
    <property type="entry name" value="Glyoxalase_4"/>
    <property type="match status" value="1"/>
</dbReference>
<dbReference type="GO" id="GO:0004493">
    <property type="term" value="F:methylmalonyl-CoA epimerase activity"/>
    <property type="evidence" value="ECO:0007669"/>
    <property type="project" value="TreeGrafter"/>
</dbReference>
<dbReference type="Gene3D" id="3.10.180.10">
    <property type="entry name" value="2,3-Dihydroxybiphenyl 1,2-Dioxygenase, domain 1"/>
    <property type="match status" value="1"/>
</dbReference>
<dbReference type="PANTHER" id="PTHR43048:SF3">
    <property type="entry name" value="METHYLMALONYL-COA EPIMERASE, MITOCHONDRIAL"/>
    <property type="match status" value="1"/>
</dbReference>
<name>A0A4R2T6U1_9FIRM</name>
<dbReference type="InterPro" id="IPR037523">
    <property type="entry name" value="VOC_core"/>
</dbReference>
<dbReference type="RefSeq" id="WP_132849510.1">
    <property type="nucleotide sequence ID" value="NZ_CP058648.1"/>
</dbReference>
<evidence type="ECO:0000313" key="4">
    <source>
        <dbReference type="Proteomes" id="UP000295504"/>
    </source>
</evidence>
<dbReference type="EMBL" id="SLYC01000047">
    <property type="protein sequence ID" value="TCP97196.1"/>
    <property type="molecule type" value="Genomic_DNA"/>
</dbReference>
<dbReference type="PANTHER" id="PTHR43048">
    <property type="entry name" value="METHYLMALONYL-COA EPIMERASE"/>
    <property type="match status" value="1"/>
</dbReference>
<dbReference type="PROSITE" id="PS51819">
    <property type="entry name" value="VOC"/>
    <property type="match status" value="1"/>
</dbReference>
<proteinExistence type="predicted"/>
<accession>A0A4R2T6U1</accession>